<proteinExistence type="predicted"/>
<organism evidence="1 2">
    <name type="scientific">Paenibacillus nuruki</name>
    <dbReference type="NCBI Taxonomy" id="1886670"/>
    <lineage>
        <taxon>Bacteria</taxon>
        <taxon>Bacillati</taxon>
        <taxon>Bacillota</taxon>
        <taxon>Bacilli</taxon>
        <taxon>Bacillales</taxon>
        <taxon>Paenibacillaceae</taxon>
        <taxon>Paenibacillus</taxon>
    </lineage>
</organism>
<dbReference type="Proteomes" id="UP000094578">
    <property type="component" value="Unassembled WGS sequence"/>
</dbReference>
<dbReference type="RefSeq" id="WP_175425164.1">
    <property type="nucleotide sequence ID" value="NZ_MDER01000036.1"/>
</dbReference>
<comment type="caution">
    <text evidence="1">The sequence shown here is derived from an EMBL/GenBank/DDBJ whole genome shotgun (WGS) entry which is preliminary data.</text>
</comment>
<evidence type="ECO:0000313" key="2">
    <source>
        <dbReference type="Proteomes" id="UP000094578"/>
    </source>
</evidence>
<dbReference type="AlphaFoldDB" id="A0A1E3L4C7"/>
<accession>A0A1E3L4C7</accession>
<gene>
    <name evidence="1" type="ORF">PTI45_02048</name>
</gene>
<name>A0A1E3L4C7_9BACL</name>
<evidence type="ECO:0000313" key="1">
    <source>
        <dbReference type="EMBL" id="ODP28503.1"/>
    </source>
</evidence>
<keyword evidence="2" id="KW-1185">Reference proteome</keyword>
<sequence>MLNLLSICLNAAYDAVTKTLSSKGDYLKVAKELNEEYTFRNKKSL</sequence>
<reference evidence="1 2" key="1">
    <citation type="submission" date="2016-08" db="EMBL/GenBank/DDBJ databases">
        <title>Genome sequencing of Paenibacillus sp. TI45-13ar, isolated from Korean traditional nuruk.</title>
        <authorList>
            <person name="Kim S.-J."/>
        </authorList>
    </citation>
    <scope>NUCLEOTIDE SEQUENCE [LARGE SCALE GENOMIC DNA]</scope>
    <source>
        <strain evidence="1 2">TI45-13ar</strain>
    </source>
</reference>
<protein>
    <submittedName>
        <fullName evidence="1">Uncharacterized protein</fullName>
    </submittedName>
</protein>
<dbReference type="EMBL" id="MDER01000036">
    <property type="protein sequence ID" value="ODP28503.1"/>
    <property type="molecule type" value="Genomic_DNA"/>
</dbReference>